<name>A0ABS0TXN5_SERPR</name>
<keyword evidence="1" id="KW-0812">Transmembrane</keyword>
<comment type="caution">
    <text evidence="2">The sequence shown here is derived from an EMBL/GenBank/DDBJ whole genome shotgun (WGS) entry which is preliminary data.</text>
</comment>
<evidence type="ECO:0000313" key="3">
    <source>
        <dbReference type="Proteomes" id="UP000639004"/>
    </source>
</evidence>
<protein>
    <submittedName>
        <fullName evidence="2">Uncharacterized protein</fullName>
    </submittedName>
</protein>
<dbReference type="Proteomes" id="UP000639004">
    <property type="component" value="Unassembled WGS sequence"/>
</dbReference>
<keyword evidence="1" id="KW-1133">Transmembrane helix</keyword>
<evidence type="ECO:0000313" key="2">
    <source>
        <dbReference type="EMBL" id="MBI6183130.1"/>
    </source>
</evidence>
<gene>
    <name evidence="2" type="ORF">JEQ07_22370</name>
</gene>
<accession>A0ABS0TXN5</accession>
<dbReference type="RefSeq" id="WP_129936375.1">
    <property type="nucleotide sequence ID" value="NZ_CAMIPQ010000002.1"/>
</dbReference>
<keyword evidence="1" id="KW-0472">Membrane</keyword>
<reference evidence="2 3" key="1">
    <citation type="submission" date="2020-12" db="EMBL/GenBank/DDBJ databases">
        <title>Enhanced detection system for hospital associated transmission using whole genome sequencing surveillance.</title>
        <authorList>
            <person name="Harrison L.H."/>
            <person name="Van Tyne D."/>
            <person name="Marsh J.W."/>
            <person name="Griffith M.P."/>
            <person name="Snyder D.J."/>
            <person name="Cooper V.S."/>
            <person name="Mustapha M."/>
        </authorList>
    </citation>
    <scope>NUCLEOTIDE SEQUENCE [LARGE SCALE GENOMIC DNA]</scope>
    <source>
        <strain evidence="2 3">SER00238</strain>
    </source>
</reference>
<evidence type="ECO:0000256" key="1">
    <source>
        <dbReference type="SAM" id="Phobius"/>
    </source>
</evidence>
<feature type="transmembrane region" description="Helical" evidence="1">
    <location>
        <begin position="12"/>
        <end position="36"/>
    </location>
</feature>
<proteinExistence type="predicted"/>
<keyword evidence="3" id="KW-1185">Reference proteome</keyword>
<dbReference type="EMBL" id="JAEHSL010000027">
    <property type="protein sequence ID" value="MBI6183130.1"/>
    <property type="molecule type" value="Genomic_DNA"/>
</dbReference>
<organism evidence="2 3">
    <name type="scientific">Serratia proteamaculans</name>
    <dbReference type="NCBI Taxonomy" id="28151"/>
    <lineage>
        <taxon>Bacteria</taxon>
        <taxon>Pseudomonadati</taxon>
        <taxon>Pseudomonadota</taxon>
        <taxon>Gammaproteobacteria</taxon>
        <taxon>Enterobacterales</taxon>
        <taxon>Yersiniaceae</taxon>
        <taxon>Serratia</taxon>
    </lineage>
</organism>
<feature type="transmembrane region" description="Helical" evidence="1">
    <location>
        <begin position="48"/>
        <end position="69"/>
    </location>
</feature>
<sequence>MIRLFFKYAKLFIYSWFFCITFLFLIGVAISAVLFLTKGEFDFPVEQIHRAIFFGFIGGSAISLVAVIFRGLDWYKSRKVKSDD</sequence>